<evidence type="ECO:0000259" key="1">
    <source>
        <dbReference type="Pfam" id="PF03190"/>
    </source>
</evidence>
<dbReference type="SUPFAM" id="SSF52833">
    <property type="entry name" value="Thioredoxin-like"/>
    <property type="match status" value="1"/>
</dbReference>
<reference evidence="3" key="1">
    <citation type="journal article" date="2019" name="Int. J. Syst. Evol. Microbiol.">
        <title>The Global Catalogue of Microorganisms (GCM) 10K type strain sequencing project: providing services to taxonomists for standard genome sequencing and annotation.</title>
        <authorList>
            <consortium name="The Broad Institute Genomics Platform"/>
            <consortium name="The Broad Institute Genome Sequencing Center for Infectious Disease"/>
            <person name="Wu L."/>
            <person name="Ma J."/>
        </authorList>
    </citation>
    <scope>NUCLEOTIDE SEQUENCE [LARGE SCALE GENOMIC DNA]</scope>
    <source>
        <strain evidence="3">JCM 18952</strain>
    </source>
</reference>
<dbReference type="Gene3D" id="3.40.30.10">
    <property type="entry name" value="Glutaredoxin"/>
    <property type="match status" value="1"/>
</dbReference>
<organism evidence="2 3">
    <name type="scientific">Paeniglutamicibacter antarcticus</name>
    <dbReference type="NCBI Taxonomy" id="494023"/>
    <lineage>
        <taxon>Bacteria</taxon>
        <taxon>Bacillati</taxon>
        <taxon>Actinomycetota</taxon>
        <taxon>Actinomycetes</taxon>
        <taxon>Micrococcales</taxon>
        <taxon>Micrococcaceae</taxon>
        <taxon>Paeniglutamicibacter</taxon>
    </lineage>
</organism>
<dbReference type="Pfam" id="PF03190">
    <property type="entry name" value="Thioredox_DsbH"/>
    <property type="match status" value="1"/>
</dbReference>
<dbReference type="CDD" id="cd02955">
    <property type="entry name" value="SSP411"/>
    <property type="match status" value="1"/>
</dbReference>
<dbReference type="InterPro" id="IPR008928">
    <property type="entry name" value="6-hairpin_glycosidase_sf"/>
</dbReference>
<dbReference type="PIRSF" id="PIRSF006402">
    <property type="entry name" value="UCP006402_thioredoxin"/>
    <property type="match status" value="1"/>
</dbReference>
<dbReference type="PANTHER" id="PTHR42899:SF1">
    <property type="entry name" value="SPERMATOGENESIS-ASSOCIATED PROTEIN 20"/>
    <property type="match status" value="1"/>
</dbReference>
<feature type="domain" description="Spermatogenesis-associated protein 20-like TRX" evidence="1">
    <location>
        <begin position="4"/>
        <end position="163"/>
    </location>
</feature>
<name>A0ABP9TLM9_9MICC</name>
<dbReference type="RefSeq" id="WP_210101736.1">
    <property type="nucleotide sequence ID" value="NZ_BAABLK010000033.1"/>
</dbReference>
<accession>A0ABP9TLM9</accession>
<proteinExistence type="predicted"/>
<dbReference type="SUPFAM" id="SSF48208">
    <property type="entry name" value="Six-hairpin glycosidases"/>
    <property type="match status" value="1"/>
</dbReference>
<protein>
    <submittedName>
        <fullName evidence="2">Thioredoxin domain-containing protein</fullName>
    </submittedName>
</protein>
<evidence type="ECO:0000313" key="3">
    <source>
        <dbReference type="Proteomes" id="UP001501257"/>
    </source>
</evidence>
<dbReference type="InterPro" id="IPR024705">
    <property type="entry name" value="Ssp411"/>
</dbReference>
<dbReference type="InterPro" id="IPR036249">
    <property type="entry name" value="Thioredoxin-like_sf"/>
</dbReference>
<keyword evidence="3" id="KW-1185">Reference proteome</keyword>
<dbReference type="EMBL" id="BAABLK010000033">
    <property type="protein sequence ID" value="GAA5227719.1"/>
    <property type="molecule type" value="Genomic_DNA"/>
</dbReference>
<gene>
    <name evidence="2" type="ORF">GCM10025778_22520</name>
</gene>
<evidence type="ECO:0000313" key="2">
    <source>
        <dbReference type="EMBL" id="GAA5227719.1"/>
    </source>
</evidence>
<sequence length="742" mass="77771">MGQRIASSASAYLRQHSHQAVDWWPYGDEAFAEAAARDIPVFLSIGYAACHWCHVMSKESFDDPSLAAYLNEHFVPIKVDREEHPAVDAACMAVTQTLTGAGGWPMSVFSLPDGRAIHAGTYFPAVPRAGSASFRQVLEAVQDAWENRRDGLELQAATLAEHLCSMAGGQAKMFSRALPLPTGSNGSQLGQLLSAAVRKLVEIADPTGGFSPAPKFPPSSVLDFLLRAGLGLGPAATQATLLASKTLETMACGALADHVGGGFARYCVDPGWKIPHFEKMLYDNAQLLGIHARAAVQLPEGQIAELCRVSAVGIHQWLADEMLLPSGGFASSLDADTVMPDGSHHEGATYTFTPAEAERILGGPAPDSGLASPGPAQRKAGVFWDLWDGAPLPEKAPGQAALATDKVPLTVALSRTPTLLQWPDLSRTFTRLAAERAKRVQPGRDDKVVVGWNGLAIASLAEASVLLHEPRMLELALTVASYLHRVHWEPGNDGSGGVLHRISHDGVVNASIDAVLEDYAGVALGFQALGVASGDKTWFERADKILSTALELFMDDGMPRDNTASDPRVRAMRGGASSAEALDDAVPAATSLLAAALLNRAGRRELDTEVRDPAATGSQDDLDLVRMLLGFVPAIVQRAPQAAGAALAVASRFLHGSGTELAIAGGTEADRRAAVGLGVLAGVAQLGDSGETGTRGSTYPAGPQGQLRLYVCRAGICHAPVSDLPSLAALIVPGLDRGGASS</sequence>
<dbReference type="Proteomes" id="UP001501257">
    <property type="component" value="Unassembled WGS sequence"/>
</dbReference>
<dbReference type="PANTHER" id="PTHR42899">
    <property type="entry name" value="SPERMATOGENESIS-ASSOCIATED PROTEIN 20"/>
    <property type="match status" value="1"/>
</dbReference>
<dbReference type="InterPro" id="IPR004879">
    <property type="entry name" value="Ssp411-like_TRX"/>
</dbReference>
<comment type="caution">
    <text evidence="2">The sequence shown here is derived from an EMBL/GenBank/DDBJ whole genome shotgun (WGS) entry which is preliminary data.</text>
</comment>